<protein>
    <recommendedName>
        <fullName evidence="2">SLH domain-containing protein</fullName>
    </recommendedName>
</protein>
<accession>A0A1F5A5P4</accession>
<dbReference type="PANTHER" id="PTHR43308">
    <property type="entry name" value="OUTER MEMBRANE PROTEIN ALPHA-RELATED"/>
    <property type="match status" value="1"/>
</dbReference>
<feature type="signal peptide" evidence="1">
    <location>
        <begin position="1"/>
        <end position="20"/>
    </location>
</feature>
<name>A0A1F5A5P4_9BACT</name>
<feature type="chain" id="PRO_5009516329" description="SLH domain-containing protein" evidence="1">
    <location>
        <begin position="21"/>
        <end position="555"/>
    </location>
</feature>
<dbReference type="SUPFAM" id="SSF56935">
    <property type="entry name" value="Porins"/>
    <property type="match status" value="1"/>
</dbReference>
<organism evidence="3 4">
    <name type="scientific">Candidatus Sediminicultor quintus</name>
    <dbReference type="NCBI Taxonomy" id="1797291"/>
    <lineage>
        <taxon>Bacteria</taxon>
        <taxon>Pseudomonadati</taxon>
        <taxon>Atribacterota</taxon>
        <taxon>Candidatus Phoenicimicrobiia</taxon>
        <taxon>Candidatus Pheonicimicrobiales</taxon>
        <taxon>Candidatus Phoenicimicrobiaceae</taxon>
        <taxon>Candidatus Sediminicultor</taxon>
    </lineage>
</organism>
<dbReference type="EMBL" id="MEYH01000110">
    <property type="protein sequence ID" value="OGD13456.1"/>
    <property type="molecule type" value="Genomic_DNA"/>
</dbReference>
<dbReference type="PROSITE" id="PS51272">
    <property type="entry name" value="SLH"/>
    <property type="match status" value="1"/>
</dbReference>
<proteinExistence type="predicted"/>
<evidence type="ECO:0000256" key="1">
    <source>
        <dbReference type="SAM" id="SignalP"/>
    </source>
</evidence>
<sequence length="555" mass="60120">MKKLVLVLVLVLAFALPVLANPFVDVPLNHWAYDNVQSLAAKGVIIGYPDGTFGGNRTMTRYEFAEAVAKALAYVEGMDFASAEDVAILEKLAIEFADELASLGVTVADLEAAGLANTEAIAALEAKVAKHDKFFEPLKVTGQFRATYEKDVLPMTAGTLKDRTRLWFEAEINEYTKAGIRFQATDTLSGAGTPVYTWSNFWIDFAKDNLSIRVGDVLPDAIGLGLISYYESNECDSYNFDGFLATWTWEEATDTDLGTWTLFGDVEDYYVLHVAMPLGDEDEVEFGVTATYDVLAGGFGGGADVAFALGDEDEVGVALEVAGFYDTALSYAAAAKVSGALDDLSLTLKGYYVFPGFVPTMSDFTPDRLGGYVEAKYPFTDQVTGKIRATYEMDSAMVAAVTTKVKGTLLYVPEDAAAGENAELYAEYNLITAAVTGFGRYMNYPLADDFILSGFAKYTYPTNVYVGAATLEYALAEDMGLSVEARADSAGVGALWSAEVQLAYALSTNTKLTFGFEMNDWSDDIKDYNVIDTCEDLTHIKDATGTLKAQLTVSF</sequence>
<gene>
    <name evidence="3" type="ORF">A2V47_08820</name>
</gene>
<dbReference type="STRING" id="1797291.A2V47_08820"/>
<dbReference type="Pfam" id="PF00395">
    <property type="entry name" value="SLH"/>
    <property type="match status" value="1"/>
</dbReference>
<evidence type="ECO:0000313" key="4">
    <source>
        <dbReference type="Proteomes" id="UP000177701"/>
    </source>
</evidence>
<dbReference type="Proteomes" id="UP000177701">
    <property type="component" value="Unassembled WGS sequence"/>
</dbReference>
<feature type="domain" description="SLH" evidence="2">
    <location>
        <begin position="19"/>
        <end position="82"/>
    </location>
</feature>
<dbReference type="AlphaFoldDB" id="A0A1F5A5P4"/>
<evidence type="ECO:0000313" key="3">
    <source>
        <dbReference type="EMBL" id="OGD13456.1"/>
    </source>
</evidence>
<keyword evidence="1" id="KW-0732">Signal</keyword>
<dbReference type="InterPro" id="IPR001119">
    <property type="entry name" value="SLH_dom"/>
</dbReference>
<dbReference type="InterPro" id="IPR051465">
    <property type="entry name" value="Cell_Envelope_Struct_Comp"/>
</dbReference>
<dbReference type="PANTHER" id="PTHR43308:SF1">
    <property type="entry name" value="OUTER MEMBRANE PROTEIN ALPHA"/>
    <property type="match status" value="1"/>
</dbReference>
<evidence type="ECO:0000259" key="2">
    <source>
        <dbReference type="PROSITE" id="PS51272"/>
    </source>
</evidence>
<comment type="caution">
    <text evidence="3">The sequence shown here is derived from an EMBL/GenBank/DDBJ whole genome shotgun (WGS) entry which is preliminary data.</text>
</comment>
<reference evidence="3 4" key="1">
    <citation type="journal article" date="2016" name="Nat. Commun.">
        <title>Thousands of microbial genomes shed light on interconnected biogeochemical processes in an aquifer system.</title>
        <authorList>
            <person name="Anantharaman K."/>
            <person name="Brown C.T."/>
            <person name="Hug L.A."/>
            <person name="Sharon I."/>
            <person name="Castelle C.J."/>
            <person name="Probst A.J."/>
            <person name="Thomas B.C."/>
            <person name="Singh A."/>
            <person name="Wilkins M.J."/>
            <person name="Karaoz U."/>
            <person name="Brodie E.L."/>
            <person name="Williams K.H."/>
            <person name="Hubbard S.S."/>
            <person name="Banfield J.F."/>
        </authorList>
    </citation>
    <scope>NUCLEOTIDE SEQUENCE [LARGE SCALE GENOMIC DNA]</scope>
</reference>